<organism evidence="2 3">
    <name type="scientific">Ahniella affigens</name>
    <dbReference type="NCBI Taxonomy" id="2021234"/>
    <lineage>
        <taxon>Bacteria</taxon>
        <taxon>Pseudomonadati</taxon>
        <taxon>Pseudomonadota</taxon>
        <taxon>Gammaproteobacteria</taxon>
        <taxon>Lysobacterales</taxon>
        <taxon>Rhodanobacteraceae</taxon>
        <taxon>Ahniella</taxon>
    </lineage>
</organism>
<dbReference type="PANTHER" id="PTHR43737">
    <property type="entry name" value="BLL7424 PROTEIN"/>
    <property type="match status" value="1"/>
</dbReference>
<dbReference type="AlphaFoldDB" id="A0A2P1PQ14"/>
<sequence length="582" mass="65104">MKLARWSASMLLALGFVAQAPAGTLIMSGDFDSAAEGPHNDYEAARFLTQATFGPTPNEIGRLRQMGYNAWLNEQFGTANSGHRAYLNQIAADPDIDIYQNVRREGWMQRAMFAPDQLRQRTAFALSEILVTSDKAGSLGGEPFALAHYYDILANQSFGNYREVLEQVTLSPVMGYYLSMFRNRKPDVANNIRPDENYAREIMQLFSIGLVQLNLDGTPVLVNGQTVPTYNQETIRGFAHVFTGFAWNNCPVRDFDWCGPGSTGDQWFVEMAAPQGNGWDNLPLTYHAYEGNKQLLNYPGVTLPNGVMTAQPTYPGNTQTPRQNLETALDNIFRHPNVGPFVSKLLIQRFVSSNPSPAYVGRVAAVFNNNGSGVRGDLRAVVRAILTDTEARTVPTDASGRGKLREPIIRVTQLWRALGATNRTNRIQDWYIHWPGNSIPQYALGSNTVFNFFLPDYIPPGEAATSNLHAPEFQIQTDNNVVAFSNVLDGLSRWQYTGNSSEWLDRDLMLNNLDSLRNLRTNPDALLERLDVLFMSGQMSPHMRTVVKNYILTFGAEEEGGYKRVAEAIWMIVMSPEYVIEK</sequence>
<gene>
    <name evidence="2" type="ORF">C7S18_06795</name>
</gene>
<dbReference type="PANTHER" id="PTHR43737:SF1">
    <property type="entry name" value="DUF1501 DOMAIN-CONTAINING PROTEIN"/>
    <property type="match status" value="1"/>
</dbReference>
<evidence type="ECO:0000313" key="2">
    <source>
        <dbReference type="EMBL" id="AVP96924.1"/>
    </source>
</evidence>
<feature type="chain" id="PRO_5015104709" evidence="1">
    <location>
        <begin position="23"/>
        <end position="582"/>
    </location>
</feature>
<accession>A0A2P1PQ14</accession>
<proteinExistence type="predicted"/>
<evidence type="ECO:0000313" key="3">
    <source>
        <dbReference type="Proteomes" id="UP000241074"/>
    </source>
</evidence>
<dbReference type="Pfam" id="PF08811">
    <property type="entry name" value="DUF1800"/>
    <property type="match status" value="1"/>
</dbReference>
<reference evidence="2 3" key="2">
    <citation type="submission" date="2018-03" db="EMBL/GenBank/DDBJ databases">
        <authorList>
            <person name="Keele B.F."/>
        </authorList>
    </citation>
    <scope>NUCLEOTIDE SEQUENCE [LARGE SCALE GENOMIC DNA]</scope>
    <source>
        <strain evidence="2 3">D13</strain>
    </source>
</reference>
<protein>
    <submittedName>
        <fullName evidence="2">DUF1800 domain-containing protein</fullName>
    </submittedName>
</protein>
<keyword evidence="1" id="KW-0732">Signal</keyword>
<dbReference type="EMBL" id="CP027860">
    <property type="protein sequence ID" value="AVP96924.1"/>
    <property type="molecule type" value="Genomic_DNA"/>
</dbReference>
<feature type="signal peptide" evidence="1">
    <location>
        <begin position="1"/>
        <end position="22"/>
    </location>
</feature>
<evidence type="ECO:0000256" key="1">
    <source>
        <dbReference type="SAM" id="SignalP"/>
    </source>
</evidence>
<dbReference type="OrthoDB" id="9772295at2"/>
<dbReference type="InterPro" id="IPR014917">
    <property type="entry name" value="DUF1800"/>
</dbReference>
<keyword evidence="3" id="KW-1185">Reference proteome</keyword>
<name>A0A2P1PQ14_9GAMM</name>
<dbReference type="Proteomes" id="UP000241074">
    <property type="component" value="Chromosome"/>
</dbReference>
<dbReference type="KEGG" id="xba:C7S18_06795"/>
<reference evidence="2 3" key="1">
    <citation type="submission" date="2018-03" db="EMBL/GenBank/DDBJ databases">
        <title>Ahniella affigens gen. nov., sp. nov., a gammaproteobacterium isolated from sandy soil near a stream.</title>
        <authorList>
            <person name="Ko Y."/>
            <person name="Kim J.-H."/>
        </authorList>
    </citation>
    <scope>NUCLEOTIDE SEQUENCE [LARGE SCALE GENOMIC DNA]</scope>
    <source>
        <strain evidence="2 3">D13</strain>
    </source>
</reference>